<comment type="function">
    <text evidence="3">After transfer of sugars to endogenous macromolecular acceptors, the enzyme converts nucleoside diphosphates to nucleoside monophosphates which in turn exit the Golgi lumen in a coupled antiporter reaction, allowing entry of additional nucleotide sugar from the cytosol.</text>
</comment>
<dbReference type="GO" id="GO:0017111">
    <property type="term" value="F:ribonucleoside triphosphate phosphatase activity"/>
    <property type="evidence" value="ECO:0007669"/>
    <property type="project" value="TreeGrafter"/>
</dbReference>
<evidence type="ECO:0000256" key="9">
    <source>
        <dbReference type="SAM" id="Phobius"/>
    </source>
</evidence>
<feature type="active site" description="Proton acceptor" evidence="5">
    <location>
        <position position="226"/>
    </location>
</feature>
<evidence type="ECO:0000256" key="4">
    <source>
        <dbReference type="ARBA" id="ARBA00038903"/>
    </source>
</evidence>
<dbReference type="Gene3D" id="3.30.420.150">
    <property type="entry name" value="Exopolyphosphatase. Domain 2"/>
    <property type="match status" value="1"/>
</dbReference>
<dbReference type="GO" id="GO:0006487">
    <property type="term" value="P:protein N-linked glycosylation"/>
    <property type="evidence" value="ECO:0007669"/>
    <property type="project" value="TreeGrafter"/>
</dbReference>
<dbReference type="Pfam" id="PF01150">
    <property type="entry name" value="GDA1_CD39"/>
    <property type="match status" value="1"/>
</dbReference>
<gene>
    <name evidence="10" type="ORF">AYI70_g3501</name>
</gene>
<accession>A0A1R1Y3N1</accession>
<evidence type="ECO:0000313" key="11">
    <source>
        <dbReference type="Proteomes" id="UP000187283"/>
    </source>
</evidence>
<feature type="transmembrane region" description="Helical" evidence="9">
    <location>
        <begin position="38"/>
        <end position="56"/>
    </location>
</feature>
<comment type="caution">
    <text evidence="10">The sequence shown here is derived from an EMBL/GenBank/DDBJ whole genome shotgun (WGS) entry which is preliminary data.</text>
</comment>
<organism evidence="10 11">
    <name type="scientific">Smittium culicis</name>
    <dbReference type="NCBI Taxonomy" id="133412"/>
    <lineage>
        <taxon>Eukaryota</taxon>
        <taxon>Fungi</taxon>
        <taxon>Fungi incertae sedis</taxon>
        <taxon>Zoopagomycota</taxon>
        <taxon>Kickxellomycotina</taxon>
        <taxon>Harpellomycetes</taxon>
        <taxon>Harpellales</taxon>
        <taxon>Legeriomycetaceae</taxon>
        <taxon>Smittium</taxon>
    </lineage>
</organism>
<feature type="region of interest" description="Disordered" evidence="8">
    <location>
        <begin position="365"/>
        <end position="386"/>
    </location>
</feature>
<protein>
    <recommendedName>
        <fullName evidence="4">guanosine-diphosphatase</fullName>
        <ecNumber evidence="4">3.6.1.42</ecNumber>
    </recommendedName>
</protein>
<evidence type="ECO:0000256" key="3">
    <source>
        <dbReference type="ARBA" id="ARBA00037742"/>
    </source>
</evidence>
<keyword evidence="2 7" id="KW-0378">Hydrolase</keyword>
<dbReference type="PROSITE" id="PS01238">
    <property type="entry name" value="GDA1_CD39_NTPASE"/>
    <property type="match status" value="1"/>
</dbReference>
<evidence type="ECO:0000256" key="7">
    <source>
        <dbReference type="RuleBase" id="RU003833"/>
    </source>
</evidence>
<proteinExistence type="inferred from homology"/>
<dbReference type="GO" id="GO:0016020">
    <property type="term" value="C:membrane"/>
    <property type="evidence" value="ECO:0007669"/>
    <property type="project" value="TreeGrafter"/>
</dbReference>
<feature type="binding site" evidence="6">
    <location>
        <begin position="256"/>
        <end position="260"/>
    </location>
    <ligand>
        <name>ATP</name>
        <dbReference type="ChEBI" id="CHEBI:30616"/>
    </ligand>
</feature>
<dbReference type="PANTHER" id="PTHR11782:SF83">
    <property type="entry name" value="GUANOSINE-DIPHOSPHATASE"/>
    <property type="match status" value="1"/>
</dbReference>
<keyword evidence="9" id="KW-1133">Transmembrane helix</keyword>
<dbReference type="GO" id="GO:0005794">
    <property type="term" value="C:Golgi apparatus"/>
    <property type="evidence" value="ECO:0007669"/>
    <property type="project" value="TreeGrafter"/>
</dbReference>
<comment type="similarity">
    <text evidence="1 7">Belongs to the GDA1/CD39 NTPase family.</text>
</comment>
<dbReference type="PANTHER" id="PTHR11782">
    <property type="entry name" value="ADENOSINE/GUANOSINE DIPHOSPHATASE"/>
    <property type="match status" value="1"/>
</dbReference>
<reference evidence="10 11" key="1">
    <citation type="submission" date="2017-01" db="EMBL/GenBank/DDBJ databases">
        <authorList>
            <person name="Mah S.A."/>
            <person name="Swanson W.J."/>
            <person name="Moy G.W."/>
            <person name="Vacquier V.D."/>
        </authorList>
    </citation>
    <scope>NUCLEOTIDE SEQUENCE [LARGE SCALE GENOMIC DNA]</scope>
    <source>
        <strain evidence="10 11">GSMNP</strain>
    </source>
</reference>
<dbReference type="GO" id="GO:0009134">
    <property type="term" value="P:nucleoside diphosphate catabolic process"/>
    <property type="evidence" value="ECO:0007669"/>
    <property type="project" value="TreeGrafter"/>
</dbReference>
<dbReference type="STRING" id="133412.A0A1R1Y3N1"/>
<dbReference type="GO" id="GO:0004382">
    <property type="term" value="F:GDP phosphatase activity"/>
    <property type="evidence" value="ECO:0007669"/>
    <property type="project" value="UniProtKB-EC"/>
</dbReference>
<dbReference type="GO" id="GO:0045134">
    <property type="term" value="F:UDP phosphatase activity"/>
    <property type="evidence" value="ECO:0007669"/>
    <property type="project" value="TreeGrafter"/>
</dbReference>
<keyword evidence="6" id="KW-0067">ATP-binding</keyword>
<evidence type="ECO:0000256" key="6">
    <source>
        <dbReference type="PIRSR" id="PIRSR600407-2"/>
    </source>
</evidence>
<evidence type="ECO:0000313" key="10">
    <source>
        <dbReference type="EMBL" id="OMJ21405.1"/>
    </source>
</evidence>
<dbReference type="Gene3D" id="3.30.420.40">
    <property type="match status" value="1"/>
</dbReference>
<keyword evidence="9" id="KW-0812">Transmembrane</keyword>
<dbReference type="GO" id="GO:0005524">
    <property type="term" value="F:ATP binding"/>
    <property type="evidence" value="ECO:0007669"/>
    <property type="project" value="UniProtKB-KW"/>
</dbReference>
<evidence type="ECO:0000256" key="1">
    <source>
        <dbReference type="ARBA" id="ARBA00009283"/>
    </source>
</evidence>
<dbReference type="EMBL" id="LSSN01001014">
    <property type="protein sequence ID" value="OMJ21405.1"/>
    <property type="molecule type" value="Genomic_DNA"/>
</dbReference>
<keyword evidence="11" id="KW-1185">Reference proteome</keyword>
<dbReference type="AlphaFoldDB" id="A0A1R1Y3N1"/>
<keyword evidence="9" id="KW-0472">Membrane</keyword>
<dbReference type="InterPro" id="IPR000407">
    <property type="entry name" value="GDA1_CD39_NTPase"/>
</dbReference>
<name>A0A1R1Y3N1_9FUNG</name>
<evidence type="ECO:0000256" key="2">
    <source>
        <dbReference type="ARBA" id="ARBA00022801"/>
    </source>
</evidence>
<keyword evidence="6" id="KW-0547">Nucleotide-binding</keyword>
<evidence type="ECO:0000256" key="5">
    <source>
        <dbReference type="PIRSR" id="PIRSR600407-1"/>
    </source>
</evidence>
<dbReference type="OrthoDB" id="6372431at2759"/>
<dbReference type="EC" id="3.6.1.42" evidence="4"/>
<evidence type="ECO:0000256" key="8">
    <source>
        <dbReference type="SAM" id="MobiDB-lite"/>
    </source>
</evidence>
<sequence length="536" mass="60444">MLKSAYRNVFDRNYTPLGGSELSASQRRFKRSQYINKAWIKIIGFILAFTFLIFVFRNMYTGDDNIILNENNLAYEVNTSSDSLLTSKHCENPAKGKPLVQYVLMIDAGSTGSRIHVYKFNYCKKSPELEDEVFEQIKPGLSSFDSDSEGAAKSLDGLMEVAMKSVPKSLRQYTPVSVKATAGLRLLGDEKSAKILKAIEQRLKNVYPFPLAKEENPVAVMEGIDEGVYAWITVNYLLSSLGINGTDTAGTLDLGGGSAQIVFEPSFKSRLNGESPLSHEHDDHKKFYDKNGPHKEFKYDFNYNKLDYYLYQNSYLGFGLMSARKKMFQEIIKSTSDNSKSTISHACFPHDFESEVLHEDTDNKIKLSGTPKASSGNSTDKTDSSKSNFEACLPIAKAIMNSKDTCKAEPCTFNGVYQPDINDTFKSNPFYVFSYIYDRTSPFGLGEEFKLKDIKNLAEKVCKHDRSLFTEEEKKELESEKHTCFDLSYIYSLLRHGVGFSDERVLRTARKINDIETGWCLGAALAVLDKATYYKV</sequence>
<dbReference type="Proteomes" id="UP000187283">
    <property type="component" value="Unassembled WGS sequence"/>
</dbReference>